<proteinExistence type="predicted"/>
<dbReference type="PANTHER" id="PTHR36890:SF1">
    <property type="entry name" value="PROTEIN CYCLOPS"/>
    <property type="match status" value="1"/>
</dbReference>
<dbReference type="InterPro" id="IPR040036">
    <property type="entry name" value="CYCLOPS"/>
</dbReference>
<feature type="region of interest" description="Disordered" evidence="1">
    <location>
        <begin position="84"/>
        <end position="105"/>
    </location>
</feature>
<dbReference type="PANTHER" id="PTHR36890">
    <property type="entry name" value="PROTEIN CYCLOPS"/>
    <property type="match status" value="1"/>
</dbReference>
<dbReference type="GO" id="GO:0043565">
    <property type="term" value="F:sequence-specific DNA binding"/>
    <property type="evidence" value="ECO:0007669"/>
    <property type="project" value="InterPro"/>
</dbReference>
<dbReference type="AlphaFoldDB" id="A0A9Q0T5I9"/>
<reference evidence="2" key="1">
    <citation type="submission" date="2022-11" db="EMBL/GenBank/DDBJ databases">
        <authorList>
            <person name="Hyden B.L."/>
            <person name="Feng K."/>
            <person name="Yates T."/>
            <person name="Jawdy S."/>
            <person name="Smart L.B."/>
            <person name="Muchero W."/>
        </authorList>
    </citation>
    <scope>NUCLEOTIDE SEQUENCE</scope>
    <source>
        <tissue evidence="2">Shoot tip</tissue>
    </source>
</reference>
<evidence type="ECO:0000256" key="1">
    <source>
        <dbReference type="SAM" id="MobiDB-lite"/>
    </source>
</evidence>
<dbReference type="EMBL" id="JAPFFM010000016">
    <property type="protein sequence ID" value="KAJ6701448.1"/>
    <property type="molecule type" value="Genomic_DNA"/>
</dbReference>
<dbReference type="GO" id="GO:0005634">
    <property type="term" value="C:nucleus"/>
    <property type="evidence" value="ECO:0007669"/>
    <property type="project" value="InterPro"/>
</dbReference>
<dbReference type="Proteomes" id="UP001151752">
    <property type="component" value="Chromosome 1"/>
</dbReference>
<evidence type="ECO:0000313" key="3">
    <source>
        <dbReference type="Proteomes" id="UP001151752"/>
    </source>
</evidence>
<organism evidence="2 3">
    <name type="scientific">Salix koriyanagi</name>
    <dbReference type="NCBI Taxonomy" id="2511006"/>
    <lineage>
        <taxon>Eukaryota</taxon>
        <taxon>Viridiplantae</taxon>
        <taxon>Streptophyta</taxon>
        <taxon>Embryophyta</taxon>
        <taxon>Tracheophyta</taxon>
        <taxon>Spermatophyta</taxon>
        <taxon>Magnoliopsida</taxon>
        <taxon>eudicotyledons</taxon>
        <taxon>Gunneridae</taxon>
        <taxon>Pentapetalae</taxon>
        <taxon>rosids</taxon>
        <taxon>fabids</taxon>
        <taxon>Malpighiales</taxon>
        <taxon>Salicaceae</taxon>
        <taxon>Saliceae</taxon>
        <taxon>Salix</taxon>
    </lineage>
</organism>
<feature type="region of interest" description="Disordered" evidence="1">
    <location>
        <begin position="141"/>
        <end position="176"/>
    </location>
</feature>
<sequence length="240" mass="25543">MTRSRSSELRRRYAAMQCARTDTGVEAMQDVSGHGVNNLKHEFGNPNGFTSSSSTSNTPQIKNETAEDSFDAIYHAQEAIINSTSDQGKGNGIQEIPPGSFQEISSGQVKDPGVLQALQGPMDLEFEGFANTINSIHLSTVSREPSQSESSAAAPVASSDLGACDGPSNSSQTRSFCESSRKLFGNGRGSENGSRAKGVLEDSYFLVGLIYIELFGAVRMEEARERNVTPAIPADGAVNP</sequence>
<comment type="caution">
    <text evidence="2">The sequence shown here is derived from an EMBL/GenBank/DDBJ whole genome shotgun (WGS) entry which is preliminary data.</text>
</comment>
<protein>
    <submittedName>
        <fullName evidence="2">PROTEIN CYCLOPS</fullName>
    </submittedName>
</protein>
<accession>A0A9Q0T5I9</accession>
<keyword evidence="3" id="KW-1185">Reference proteome</keyword>
<feature type="compositionally biased region" description="Low complexity" evidence="1">
    <location>
        <begin position="44"/>
        <end position="59"/>
    </location>
</feature>
<feature type="compositionally biased region" description="Low complexity" evidence="1">
    <location>
        <begin position="141"/>
        <end position="159"/>
    </location>
</feature>
<dbReference type="GO" id="GO:0036377">
    <property type="term" value="P:arbuscular mycorrhizal association"/>
    <property type="evidence" value="ECO:0007669"/>
    <property type="project" value="InterPro"/>
</dbReference>
<gene>
    <name evidence="2" type="ORF">OIU74_012751</name>
</gene>
<reference evidence="2" key="2">
    <citation type="journal article" date="2023" name="Int. J. Mol. Sci.">
        <title>De Novo Assembly and Annotation of 11 Diverse Shrub Willow (Salix) Genomes Reveals Novel Gene Organization in Sex-Linked Regions.</title>
        <authorList>
            <person name="Hyden B."/>
            <person name="Feng K."/>
            <person name="Yates T.B."/>
            <person name="Jawdy S."/>
            <person name="Cereghino C."/>
            <person name="Smart L.B."/>
            <person name="Muchero W."/>
        </authorList>
    </citation>
    <scope>NUCLEOTIDE SEQUENCE</scope>
    <source>
        <tissue evidence="2">Shoot tip</tissue>
    </source>
</reference>
<name>A0A9Q0T5I9_9ROSI</name>
<feature type="region of interest" description="Disordered" evidence="1">
    <location>
        <begin position="41"/>
        <end position="61"/>
    </location>
</feature>
<feature type="compositionally biased region" description="Polar residues" evidence="1">
    <location>
        <begin position="167"/>
        <end position="176"/>
    </location>
</feature>
<evidence type="ECO:0000313" key="2">
    <source>
        <dbReference type="EMBL" id="KAJ6701448.1"/>
    </source>
</evidence>